<dbReference type="InterPro" id="IPR001138">
    <property type="entry name" value="Zn2Cys6_DnaBD"/>
</dbReference>
<evidence type="ECO:0000256" key="4">
    <source>
        <dbReference type="ARBA" id="ARBA00023163"/>
    </source>
</evidence>
<dbReference type="AlphaFoldDB" id="A0A1E5RZ59"/>
<keyword evidence="5" id="KW-0539">Nucleus</keyword>
<dbReference type="Proteomes" id="UP000095605">
    <property type="component" value="Unassembled WGS sequence"/>
</dbReference>
<evidence type="ECO:0000256" key="2">
    <source>
        <dbReference type="ARBA" id="ARBA00023015"/>
    </source>
</evidence>
<dbReference type="CDD" id="cd00067">
    <property type="entry name" value="GAL4"/>
    <property type="match status" value="1"/>
</dbReference>
<dbReference type="SMART" id="SM00066">
    <property type="entry name" value="GAL4"/>
    <property type="match status" value="1"/>
</dbReference>
<feature type="compositionally biased region" description="Basic and acidic residues" evidence="6">
    <location>
        <begin position="697"/>
        <end position="730"/>
    </location>
</feature>
<dbReference type="EMBL" id="LPNL01000001">
    <property type="protein sequence ID" value="OEJ92247.1"/>
    <property type="molecule type" value="Genomic_DNA"/>
</dbReference>
<feature type="region of interest" description="Disordered" evidence="6">
    <location>
        <begin position="697"/>
        <end position="791"/>
    </location>
</feature>
<dbReference type="Pfam" id="PF00172">
    <property type="entry name" value="Zn_clus"/>
    <property type="match status" value="1"/>
</dbReference>
<dbReference type="CDD" id="cd12148">
    <property type="entry name" value="fungal_TF_MHR"/>
    <property type="match status" value="1"/>
</dbReference>
<gene>
    <name evidence="8" type="ORF">AWRI3578_g105</name>
</gene>
<dbReference type="InterPro" id="IPR036864">
    <property type="entry name" value="Zn2-C6_fun-type_DNA-bd_sf"/>
</dbReference>
<keyword evidence="4" id="KW-0804">Transcription</keyword>
<dbReference type="GO" id="GO:0000981">
    <property type="term" value="F:DNA-binding transcription factor activity, RNA polymerase II-specific"/>
    <property type="evidence" value="ECO:0007669"/>
    <property type="project" value="InterPro"/>
</dbReference>
<feature type="domain" description="Zn(2)-C6 fungal-type" evidence="7">
    <location>
        <begin position="20"/>
        <end position="55"/>
    </location>
</feature>
<evidence type="ECO:0000256" key="6">
    <source>
        <dbReference type="SAM" id="MobiDB-lite"/>
    </source>
</evidence>
<evidence type="ECO:0000259" key="7">
    <source>
        <dbReference type="PROSITE" id="PS50048"/>
    </source>
</evidence>
<evidence type="ECO:0000256" key="5">
    <source>
        <dbReference type="ARBA" id="ARBA00023242"/>
    </source>
</evidence>
<keyword evidence="2" id="KW-0805">Transcription regulation</keyword>
<keyword evidence="3" id="KW-0238">DNA-binding</keyword>
<accession>A0A1E5RZ59</accession>
<dbReference type="PROSITE" id="PS50048">
    <property type="entry name" value="ZN2_CY6_FUNGAL_2"/>
    <property type="match status" value="1"/>
</dbReference>
<dbReference type="GO" id="GO:0005634">
    <property type="term" value="C:nucleus"/>
    <property type="evidence" value="ECO:0007669"/>
    <property type="project" value="UniProtKB-SubCell"/>
</dbReference>
<dbReference type="GO" id="GO:0008270">
    <property type="term" value="F:zinc ion binding"/>
    <property type="evidence" value="ECO:0007669"/>
    <property type="project" value="InterPro"/>
</dbReference>
<comment type="subcellular location">
    <subcellularLocation>
        <location evidence="1">Nucleus</location>
    </subcellularLocation>
</comment>
<evidence type="ECO:0000256" key="3">
    <source>
        <dbReference type="ARBA" id="ARBA00023125"/>
    </source>
</evidence>
<dbReference type="PANTHER" id="PTHR31845:SF21">
    <property type="entry name" value="REGULATORY PROTEIN LEU3"/>
    <property type="match status" value="1"/>
</dbReference>
<evidence type="ECO:0000313" key="9">
    <source>
        <dbReference type="Proteomes" id="UP000095605"/>
    </source>
</evidence>
<dbReference type="GO" id="GO:0000976">
    <property type="term" value="F:transcription cis-regulatory region binding"/>
    <property type="evidence" value="ECO:0007669"/>
    <property type="project" value="TreeGrafter"/>
</dbReference>
<sequence>MDSDKSPIPVEQVKRKRKLACIECRQQKTKCDLDTQPEGVNKCSRCIKKNKECILQQGFKRVKKRQKSQLVEDKLLNIVQDIMNIKDMEDTPNDKIGYAEKHRMIIEKLFNEKESILELLHNADKATAFENMKDDSFTQGQPSKATLPFRSALTENQKRKLNGEMLNTSDFLNQQVLEEKIQALDAKLTNISTKTLGMVTLQPDMIKELYLEFVKHYHIFLPVVDIDKDPEVIYNLSPCLFWVVILIGMRRLPRYHQSMDDFSKNITVDKKLKKGSSNSGLNIDLNSPMKHLITWVKNIMAEIAMQPIIKYYFTDNELNNKDPEYSPFLNVSSVYSVQAFLLYSFWPSSSSSISCDTSWNTIGSAMMQSIRLGLNSAEHSVEYKTNNLQFITDQIKTWTSSNVLSQYIASTFGFPSYVSFDQAILNNCELSIYGETNKDRIIINKPLKQMLHIIKFQNDSVKNLQDTDSQYDTLMRLEQKMTLLNNELLENGEVNDIIKFFLLVTKINLFSNYFLKSDKSGGSDDDSVDDEKVFTDKFLKDYTTQQVDIKTKVGLTKLNNACIDLIQHCNDMNKREPDIIKYFPGVFVLNIWQAACIICKLSFSSLQTNIELKKSKKSYDLAIKLAQGCSLMKFDLPYRSSRIMKSIWQIYESLYTEWVKEYREEEFNLNLTITNRLSASVFFDCLYVLKQHSGVQRKQEMEKSRTAEAHENAENERGEVDKKPEGNSDRKGRKGKTSSQPPAAVNATKIIQTIPLDPEPMTVPASTQSEGTSSYNTTPDTQPSMKSPRSANYRKEILDLKSMINKTAPAFNKTPSNIIQRREGSPFLLMMNSNFSNQMEKSLSTHAKPSSVREETPANVLNQQNLVNPLGNQYNRAYGGMDQPTPLFAKSPKYMNYMNLINNAASPVPEGMHTPNILFNNNNIMTEIFGNETAKSSVQEESESISSSVNNLNNANNQFLWDDIDMMMNEFAFNPTV</sequence>
<proteinExistence type="predicted"/>
<dbReference type="Gene3D" id="4.10.240.10">
    <property type="entry name" value="Zn(2)-C6 fungal-type DNA-binding domain"/>
    <property type="match status" value="1"/>
</dbReference>
<name>A0A1E5RZ59_9ASCO</name>
<comment type="caution">
    <text evidence="8">The sequence shown here is derived from an EMBL/GenBank/DDBJ whole genome shotgun (WGS) entry which is preliminary data.</text>
</comment>
<keyword evidence="9" id="KW-1185">Reference proteome</keyword>
<organism evidence="8 9">
    <name type="scientific">Hanseniaspora opuntiae</name>
    <dbReference type="NCBI Taxonomy" id="211096"/>
    <lineage>
        <taxon>Eukaryota</taxon>
        <taxon>Fungi</taxon>
        <taxon>Dikarya</taxon>
        <taxon>Ascomycota</taxon>
        <taxon>Saccharomycotina</taxon>
        <taxon>Saccharomycetes</taxon>
        <taxon>Saccharomycodales</taxon>
        <taxon>Saccharomycodaceae</taxon>
        <taxon>Hanseniaspora</taxon>
    </lineage>
</organism>
<dbReference type="OrthoDB" id="2341546at2759"/>
<feature type="compositionally biased region" description="Polar residues" evidence="6">
    <location>
        <begin position="764"/>
        <end position="790"/>
    </location>
</feature>
<protein>
    <submittedName>
        <fullName evidence="8">Regulatory protein LEU3</fullName>
    </submittedName>
</protein>
<reference evidence="9" key="1">
    <citation type="journal article" date="2016" name="Genome Announc.">
        <title>Genome sequences of three species of Hanseniaspora isolated from spontaneous wine fermentations.</title>
        <authorList>
            <person name="Sternes P.R."/>
            <person name="Lee D."/>
            <person name="Kutyna D.R."/>
            <person name="Borneman A.R."/>
        </authorList>
    </citation>
    <scope>NUCLEOTIDE SEQUENCE [LARGE SCALE GENOMIC DNA]</scope>
    <source>
        <strain evidence="9">AWRI3578</strain>
    </source>
</reference>
<dbReference type="PROSITE" id="PS00463">
    <property type="entry name" value="ZN2_CY6_FUNGAL_1"/>
    <property type="match status" value="1"/>
</dbReference>
<dbReference type="PANTHER" id="PTHR31845">
    <property type="entry name" value="FINGER DOMAIN PROTEIN, PUTATIVE-RELATED"/>
    <property type="match status" value="1"/>
</dbReference>
<evidence type="ECO:0000256" key="1">
    <source>
        <dbReference type="ARBA" id="ARBA00004123"/>
    </source>
</evidence>
<dbReference type="InterPro" id="IPR051089">
    <property type="entry name" value="prtT"/>
</dbReference>
<evidence type="ECO:0000313" key="8">
    <source>
        <dbReference type="EMBL" id="OEJ92247.1"/>
    </source>
</evidence>
<dbReference type="SUPFAM" id="SSF57701">
    <property type="entry name" value="Zn2/Cys6 DNA-binding domain"/>
    <property type="match status" value="1"/>
</dbReference>